<dbReference type="EMBL" id="JBHRTR010000025">
    <property type="protein sequence ID" value="MFC3227712.1"/>
    <property type="molecule type" value="Genomic_DNA"/>
</dbReference>
<dbReference type="Gene3D" id="3.30.70.2450">
    <property type="match status" value="1"/>
</dbReference>
<evidence type="ECO:0000259" key="2">
    <source>
        <dbReference type="Pfam" id="PF01494"/>
    </source>
</evidence>
<dbReference type="InterPro" id="IPR050631">
    <property type="entry name" value="PheA/TfdB_FAD_monoxygenase"/>
</dbReference>
<dbReference type="GO" id="GO:0008688">
    <property type="term" value="F:3-(3-hydroxyphenyl)propionate hydroxylase activity"/>
    <property type="evidence" value="ECO:0007669"/>
    <property type="project" value="UniProtKB-EC"/>
</dbReference>
<dbReference type="PANTHER" id="PTHR43476:SF3">
    <property type="entry name" value="FAD-BINDING MONOOXYGENASE"/>
    <property type="match status" value="1"/>
</dbReference>
<dbReference type="Gene3D" id="3.50.50.60">
    <property type="entry name" value="FAD/NAD(P)-binding domain"/>
    <property type="match status" value="1"/>
</dbReference>
<dbReference type="NCBIfam" id="NF004831">
    <property type="entry name" value="PRK06183.1-5"/>
    <property type="match status" value="1"/>
</dbReference>
<dbReference type="NCBIfam" id="NF004829">
    <property type="entry name" value="PRK06183.1-3"/>
    <property type="match status" value="1"/>
</dbReference>
<dbReference type="PRINTS" id="PR00420">
    <property type="entry name" value="RNGMNOXGNASE"/>
</dbReference>
<dbReference type="SUPFAM" id="SSF51905">
    <property type="entry name" value="FAD/NAD(P)-binding domain"/>
    <property type="match status" value="1"/>
</dbReference>
<proteinExistence type="predicted"/>
<protein>
    <submittedName>
        <fullName evidence="3">Bifunctional 3-(3-hydroxy-phenyl)propionate/3-hydroxycinnamic acid hydroxylase</fullName>
        <ecNumber evidence="3">1.14.13.127</ecNumber>
    </submittedName>
</protein>
<keyword evidence="1 3" id="KW-0560">Oxidoreductase</keyword>
<accession>A0ABV7KZG6</accession>
<evidence type="ECO:0000313" key="3">
    <source>
        <dbReference type="EMBL" id="MFC3227712.1"/>
    </source>
</evidence>
<dbReference type="Proteomes" id="UP001595528">
    <property type="component" value="Unassembled WGS sequence"/>
</dbReference>
<name>A0ABV7KZG6_9PROT</name>
<sequence length="534" mass="57609">MPDEAGRTHDLIIIGAGPVGMTIANLVAPSGIRVLLLEALPALIDYPRGVGMDDECLRSFQAAGLAERVVPHTTPHQWMEFRTAKGRTFASIRPMTEAFGWPRRNAFIQPLVDRVLLDGLSRFDNVEVRFGHEVLRFTDDGDGVDVVARGPDGTEAAFRTAWLVGADGGRSPTRKALGIDFDGITDATHWLVVDIANDPLGAPSAVLHCDPARPYVSIGLPHGIRRLEFMVMPGETEAELSGPAGLHRILGRVLPDPAAARVIRSRVYTHNARLAARFRSGRVLLAGDAAHLMPVWQGQGYNTGIRDATNLAWKLVAVLKGGCGPALLDSYEAERRDHAAAMINLSTTVGRIFAPRSRVLAALRDLGFGILRRIPPARDYVLQMRFKPMPRYRDGAAVAGSHPAVGRMFIQPRVQLAAGSQIRLDDAIGPRFAILAWAADPSAYMDDTARGIWRRLDGPILVVRSEVELGTAEAAVGPDATLVGDPSMALKQWFADAGQGVVILRPDRFVAAACAPQEISATLAALARALHLEG</sequence>
<keyword evidence="4" id="KW-1185">Reference proteome</keyword>
<dbReference type="Pfam" id="PF01494">
    <property type="entry name" value="FAD_binding_3"/>
    <property type="match status" value="1"/>
</dbReference>
<organism evidence="3 4">
    <name type="scientific">Marinibaculum pumilum</name>
    <dbReference type="NCBI Taxonomy" id="1766165"/>
    <lineage>
        <taxon>Bacteria</taxon>
        <taxon>Pseudomonadati</taxon>
        <taxon>Pseudomonadota</taxon>
        <taxon>Alphaproteobacteria</taxon>
        <taxon>Rhodospirillales</taxon>
        <taxon>Rhodospirillaceae</taxon>
        <taxon>Marinibaculum</taxon>
    </lineage>
</organism>
<gene>
    <name evidence="3" type="ORF">ACFOGJ_10745</name>
</gene>
<dbReference type="PANTHER" id="PTHR43476">
    <property type="entry name" value="3-(3-HYDROXY-PHENYL)PROPIONATE/3-HYDROXYCINNAMIC ACID HYDROXYLASE"/>
    <property type="match status" value="1"/>
</dbReference>
<feature type="domain" description="FAD-binding" evidence="2">
    <location>
        <begin position="10"/>
        <end position="344"/>
    </location>
</feature>
<dbReference type="RefSeq" id="WP_379900116.1">
    <property type="nucleotide sequence ID" value="NZ_JBHRTR010000025.1"/>
</dbReference>
<dbReference type="InterPro" id="IPR036188">
    <property type="entry name" value="FAD/NAD-bd_sf"/>
</dbReference>
<reference evidence="4" key="1">
    <citation type="journal article" date="2019" name="Int. J. Syst. Evol. Microbiol.">
        <title>The Global Catalogue of Microorganisms (GCM) 10K type strain sequencing project: providing services to taxonomists for standard genome sequencing and annotation.</title>
        <authorList>
            <consortium name="The Broad Institute Genomics Platform"/>
            <consortium name="The Broad Institute Genome Sequencing Center for Infectious Disease"/>
            <person name="Wu L."/>
            <person name="Ma J."/>
        </authorList>
    </citation>
    <scope>NUCLEOTIDE SEQUENCE [LARGE SCALE GENOMIC DNA]</scope>
    <source>
        <strain evidence="4">KCTC 42964</strain>
    </source>
</reference>
<dbReference type="EC" id="1.14.13.127" evidence="3"/>
<evidence type="ECO:0000313" key="4">
    <source>
        <dbReference type="Proteomes" id="UP001595528"/>
    </source>
</evidence>
<comment type="caution">
    <text evidence="3">The sequence shown here is derived from an EMBL/GenBank/DDBJ whole genome shotgun (WGS) entry which is preliminary data.</text>
</comment>
<dbReference type="InterPro" id="IPR002938">
    <property type="entry name" value="FAD-bd"/>
</dbReference>
<evidence type="ECO:0000256" key="1">
    <source>
        <dbReference type="ARBA" id="ARBA00023002"/>
    </source>
</evidence>